<sequence length="213" mass="23175">MHIEPGLLAQSKLVFAAGAAAMVFVPYVPTLLKSPKLWLRTVLAAVFFSLFMESFHLQAGPSELHFVGAMPIYLAFGFVPTLFAFGLGLLLQGLLFEPQDLVHLAVNTLSLAVPLLAVHYTLGRKLKEVTLATVLKLDGAYYAGVVAMVGFWLTQAEVAFTFADWALFASSYIPLVIVEPVFTLAILWLLQRFGQTRLGAVCFAERPAAATAQ</sequence>
<gene>
    <name evidence="8" type="ORF">ACFPP7_03065</name>
</gene>
<feature type="transmembrane region" description="Helical" evidence="7">
    <location>
        <begin position="101"/>
        <end position="122"/>
    </location>
</feature>
<feature type="transmembrane region" description="Helical" evidence="7">
    <location>
        <begin position="38"/>
        <end position="60"/>
    </location>
</feature>
<dbReference type="Gene3D" id="1.10.1760.20">
    <property type="match status" value="1"/>
</dbReference>
<feature type="transmembrane region" description="Helical" evidence="7">
    <location>
        <begin position="72"/>
        <end position="95"/>
    </location>
</feature>
<dbReference type="Proteomes" id="UP001596084">
    <property type="component" value="Unassembled WGS sequence"/>
</dbReference>
<evidence type="ECO:0000313" key="9">
    <source>
        <dbReference type="Proteomes" id="UP001596084"/>
    </source>
</evidence>
<evidence type="ECO:0000256" key="7">
    <source>
        <dbReference type="SAM" id="Phobius"/>
    </source>
</evidence>
<name>A0ABW0Q7N2_9BURK</name>
<proteinExistence type="predicted"/>
<evidence type="ECO:0000256" key="4">
    <source>
        <dbReference type="ARBA" id="ARBA00022692"/>
    </source>
</evidence>
<dbReference type="EMBL" id="JBHSMX010000007">
    <property type="protein sequence ID" value="MFC5519897.1"/>
    <property type="molecule type" value="Genomic_DNA"/>
</dbReference>
<dbReference type="InterPro" id="IPR002751">
    <property type="entry name" value="CbiM/NikMN"/>
</dbReference>
<evidence type="ECO:0000256" key="3">
    <source>
        <dbReference type="ARBA" id="ARBA00022475"/>
    </source>
</evidence>
<evidence type="ECO:0000256" key="2">
    <source>
        <dbReference type="ARBA" id="ARBA00022448"/>
    </source>
</evidence>
<evidence type="ECO:0000256" key="5">
    <source>
        <dbReference type="ARBA" id="ARBA00022989"/>
    </source>
</evidence>
<keyword evidence="6 7" id="KW-0472">Membrane</keyword>
<comment type="caution">
    <text evidence="8">The sequence shown here is derived from an EMBL/GenBank/DDBJ whole genome shotgun (WGS) entry which is preliminary data.</text>
</comment>
<dbReference type="RefSeq" id="WP_068836183.1">
    <property type="nucleotide sequence ID" value="NZ_JBHSMX010000007.1"/>
</dbReference>
<keyword evidence="9" id="KW-1185">Reference proteome</keyword>
<feature type="transmembrane region" description="Helical" evidence="7">
    <location>
        <begin position="12"/>
        <end position="32"/>
    </location>
</feature>
<keyword evidence="4 7" id="KW-0812">Transmembrane</keyword>
<evidence type="ECO:0000256" key="1">
    <source>
        <dbReference type="ARBA" id="ARBA00004651"/>
    </source>
</evidence>
<organism evidence="8 9">
    <name type="scientific">Polaromonas jejuensis</name>
    <dbReference type="NCBI Taxonomy" id="457502"/>
    <lineage>
        <taxon>Bacteria</taxon>
        <taxon>Pseudomonadati</taxon>
        <taxon>Pseudomonadota</taxon>
        <taxon>Betaproteobacteria</taxon>
        <taxon>Burkholderiales</taxon>
        <taxon>Comamonadaceae</taxon>
        <taxon>Polaromonas</taxon>
    </lineage>
</organism>
<feature type="transmembrane region" description="Helical" evidence="7">
    <location>
        <begin position="165"/>
        <end position="190"/>
    </location>
</feature>
<comment type="subcellular location">
    <subcellularLocation>
        <location evidence="1">Cell membrane</location>
        <topology evidence="1">Multi-pass membrane protein</topology>
    </subcellularLocation>
</comment>
<evidence type="ECO:0000256" key="6">
    <source>
        <dbReference type="ARBA" id="ARBA00023136"/>
    </source>
</evidence>
<feature type="transmembrane region" description="Helical" evidence="7">
    <location>
        <begin position="134"/>
        <end position="153"/>
    </location>
</feature>
<protein>
    <submittedName>
        <fullName evidence="8">Energy-coupling factor ABC transporter permease</fullName>
    </submittedName>
</protein>
<reference evidence="9" key="1">
    <citation type="journal article" date="2019" name="Int. J. Syst. Evol. Microbiol.">
        <title>The Global Catalogue of Microorganisms (GCM) 10K type strain sequencing project: providing services to taxonomists for standard genome sequencing and annotation.</title>
        <authorList>
            <consortium name="The Broad Institute Genomics Platform"/>
            <consortium name="The Broad Institute Genome Sequencing Center for Infectious Disease"/>
            <person name="Wu L."/>
            <person name="Ma J."/>
        </authorList>
    </citation>
    <scope>NUCLEOTIDE SEQUENCE [LARGE SCALE GENOMIC DNA]</scope>
    <source>
        <strain evidence="9">CGMCC 4.7277</strain>
    </source>
</reference>
<keyword evidence="3" id="KW-1003">Cell membrane</keyword>
<dbReference type="Pfam" id="PF01891">
    <property type="entry name" value="CbiM"/>
    <property type="match status" value="1"/>
</dbReference>
<keyword evidence="2" id="KW-0813">Transport</keyword>
<accession>A0ABW0Q7N2</accession>
<evidence type="ECO:0000313" key="8">
    <source>
        <dbReference type="EMBL" id="MFC5519897.1"/>
    </source>
</evidence>
<keyword evidence="5 7" id="KW-1133">Transmembrane helix</keyword>